<dbReference type="AlphaFoldDB" id="A0A1L9SHV8"/>
<dbReference type="OrthoDB" id="5370059at2759"/>
<dbReference type="PANTHER" id="PTHR45982:SF1">
    <property type="entry name" value="REGULATOR OF CHROMOSOME CONDENSATION"/>
    <property type="match status" value="1"/>
</dbReference>
<sequence>MGSGSKGELGLGSSMQVSSPTLIPLFPPRGTRIVHLSSGMGHSVAVLSNGEVYGWGAARKGQLGERLRREKTVWSPSKIEDVEDIGVIGGEATCGREFTVIARKLSLDSTMDFCILGSADNRWNILDAPKEIISGYRSIAASWHGVYVHLQNRTLVAWGRNDRGQLPPRDLPPPEQVAVGSEHALALLGDGTVVAFGWGEHGNCGPETDARGNVAGRYIRIPIDLENGSVVSGVGAGCATSWIIAKRRGGGTTNTDEILVKQA</sequence>
<feature type="repeat" description="RCC1" evidence="1">
    <location>
        <begin position="1"/>
        <end position="49"/>
    </location>
</feature>
<proteinExistence type="predicted"/>
<dbReference type="RefSeq" id="XP_022581213.1">
    <property type="nucleotide sequence ID" value="XM_022723125.1"/>
</dbReference>
<feature type="repeat" description="RCC1" evidence="1">
    <location>
        <begin position="50"/>
        <end position="105"/>
    </location>
</feature>
<evidence type="ECO:0000313" key="3">
    <source>
        <dbReference type="Proteomes" id="UP000184188"/>
    </source>
</evidence>
<dbReference type="InterPro" id="IPR000408">
    <property type="entry name" value="Reg_chr_condens"/>
</dbReference>
<dbReference type="Gene3D" id="2.130.10.30">
    <property type="entry name" value="Regulator of chromosome condensation 1/beta-lactamase-inhibitor protein II"/>
    <property type="match status" value="2"/>
</dbReference>
<dbReference type="SUPFAM" id="SSF50985">
    <property type="entry name" value="RCC1/BLIP-II"/>
    <property type="match status" value="1"/>
</dbReference>
<protein>
    <submittedName>
        <fullName evidence="2">Uncharacterized protein</fullName>
    </submittedName>
</protein>
<dbReference type="PRINTS" id="PR00633">
    <property type="entry name" value="RCCNDNSATION"/>
</dbReference>
<dbReference type="VEuPathDB" id="FungiDB:ASPZODRAFT_132825"/>
<feature type="repeat" description="RCC1" evidence="1">
    <location>
        <begin position="153"/>
        <end position="190"/>
    </location>
</feature>
<evidence type="ECO:0000256" key="1">
    <source>
        <dbReference type="PROSITE-ProRule" id="PRU00235"/>
    </source>
</evidence>
<dbReference type="GeneID" id="34609590"/>
<reference evidence="3" key="1">
    <citation type="journal article" date="2017" name="Genome Biol.">
        <title>Comparative genomics reveals high biological diversity and specific adaptations in the industrially and medically important fungal genus Aspergillus.</title>
        <authorList>
            <person name="de Vries R.P."/>
            <person name="Riley R."/>
            <person name="Wiebenga A."/>
            <person name="Aguilar-Osorio G."/>
            <person name="Amillis S."/>
            <person name="Uchima C.A."/>
            <person name="Anderluh G."/>
            <person name="Asadollahi M."/>
            <person name="Askin M."/>
            <person name="Barry K."/>
            <person name="Battaglia E."/>
            <person name="Bayram O."/>
            <person name="Benocci T."/>
            <person name="Braus-Stromeyer S.A."/>
            <person name="Caldana C."/>
            <person name="Canovas D."/>
            <person name="Cerqueira G.C."/>
            <person name="Chen F."/>
            <person name="Chen W."/>
            <person name="Choi C."/>
            <person name="Clum A."/>
            <person name="Dos Santos R.A."/>
            <person name="Damasio A.R."/>
            <person name="Diallinas G."/>
            <person name="Emri T."/>
            <person name="Fekete E."/>
            <person name="Flipphi M."/>
            <person name="Freyberg S."/>
            <person name="Gallo A."/>
            <person name="Gournas C."/>
            <person name="Habgood R."/>
            <person name="Hainaut M."/>
            <person name="Harispe M.L."/>
            <person name="Henrissat B."/>
            <person name="Hilden K.S."/>
            <person name="Hope R."/>
            <person name="Hossain A."/>
            <person name="Karabika E."/>
            <person name="Karaffa L."/>
            <person name="Karanyi Z."/>
            <person name="Krasevec N."/>
            <person name="Kuo A."/>
            <person name="Kusch H."/>
            <person name="LaButti K."/>
            <person name="Lagendijk E.L."/>
            <person name="Lapidus A."/>
            <person name="Levasseur A."/>
            <person name="Lindquist E."/>
            <person name="Lipzen A."/>
            <person name="Logrieco A.F."/>
            <person name="MacCabe A."/>
            <person name="Maekelae M.R."/>
            <person name="Malavazi I."/>
            <person name="Melin P."/>
            <person name="Meyer V."/>
            <person name="Mielnichuk N."/>
            <person name="Miskei M."/>
            <person name="Molnar A.P."/>
            <person name="Mule G."/>
            <person name="Ngan C.Y."/>
            <person name="Orejas M."/>
            <person name="Orosz E."/>
            <person name="Ouedraogo J.P."/>
            <person name="Overkamp K.M."/>
            <person name="Park H.-S."/>
            <person name="Perrone G."/>
            <person name="Piumi F."/>
            <person name="Punt P.J."/>
            <person name="Ram A.F."/>
            <person name="Ramon A."/>
            <person name="Rauscher S."/>
            <person name="Record E."/>
            <person name="Riano-Pachon D.M."/>
            <person name="Robert V."/>
            <person name="Roehrig J."/>
            <person name="Ruller R."/>
            <person name="Salamov A."/>
            <person name="Salih N.S."/>
            <person name="Samson R.A."/>
            <person name="Sandor E."/>
            <person name="Sanguinetti M."/>
            <person name="Schuetze T."/>
            <person name="Sepcic K."/>
            <person name="Shelest E."/>
            <person name="Sherlock G."/>
            <person name="Sophianopoulou V."/>
            <person name="Squina F.M."/>
            <person name="Sun H."/>
            <person name="Susca A."/>
            <person name="Todd R.B."/>
            <person name="Tsang A."/>
            <person name="Unkles S.E."/>
            <person name="van de Wiele N."/>
            <person name="van Rossen-Uffink D."/>
            <person name="Oliveira J.V."/>
            <person name="Vesth T.C."/>
            <person name="Visser J."/>
            <person name="Yu J.-H."/>
            <person name="Zhou M."/>
            <person name="Andersen M.R."/>
            <person name="Archer D.B."/>
            <person name="Baker S.E."/>
            <person name="Benoit I."/>
            <person name="Brakhage A.A."/>
            <person name="Braus G.H."/>
            <person name="Fischer R."/>
            <person name="Frisvad J.C."/>
            <person name="Goldman G.H."/>
            <person name="Houbraken J."/>
            <person name="Oakley B."/>
            <person name="Pocsi I."/>
            <person name="Scazzocchio C."/>
            <person name="Seiboth B."/>
            <person name="vanKuyk P.A."/>
            <person name="Wortman J."/>
            <person name="Dyer P.S."/>
            <person name="Grigoriev I.V."/>
        </authorList>
    </citation>
    <scope>NUCLEOTIDE SEQUENCE [LARGE SCALE GENOMIC DNA]</scope>
    <source>
        <strain evidence="3">CBS 506.65</strain>
    </source>
</reference>
<dbReference type="PROSITE" id="PS00626">
    <property type="entry name" value="RCC1_2"/>
    <property type="match status" value="1"/>
</dbReference>
<dbReference type="InterPro" id="IPR009091">
    <property type="entry name" value="RCC1/BLIP-II"/>
</dbReference>
<dbReference type="Pfam" id="PF13540">
    <property type="entry name" value="RCC1_2"/>
    <property type="match status" value="1"/>
</dbReference>
<dbReference type="PROSITE" id="PS50012">
    <property type="entry name" value="RCC1_3"/>
    <property type="match status" value="3"/>
</dbReference>
<dbReference type="PANTHER" id="PTHR45982">
    <property type="entry name" value="REGULATOR OF CHROMOSOME CONDENSATION"/>
    <property type="match status" value="1"/>
</dbReference>
<dbReference type="Pfam" id="PF00415">
    <property type="entry name" value="RCC1"/>
    <property type="match status" value="2"/>
</dbReference>
<organism evidence="2 3">
    <name type="scientific">Penicilliopsis zonata CBS 506.65</name>
    <dbReference type="NCBI Taxonomy" id="1073090"/>
    <lineage>
        <taxon>Eukaryota</taxon>
        <taxon>Fungi</taxon>
        <taxon>Dikarya</taxon>
        <taxon>Ascomycota</taxon>
        <taxon>Pezizomycotina</taxon>
        <taxon>Eurotiomycetes</taxon>
        <taxon>Eurotiomycetidae</taxon>
        <taxon>Eurotiales</taxon>
        <taxon>Aspergillaceae</taxon>
        <taxon>Penicilliopsis</taxon>
    </lineage>
</organism>
<evidence type="ECO:0000313" key="2">
    <source>
        <dbReference type="EMBL" id="OJJ46703.1"/>
    </source>
</evidence>
<dbReference type="STRING" id="1073090.A0A1L9SHV8"/>
<dbReference type="Proteomes" id="UP000184188">
    <property type="component" value="Unassembled WGS sequence"/>
</dbReference>
<dbReference type="EMBL" id="KV878342">
    <property type="protein sequence ID" value="OJJ46703.1"/>
    <property type="molecule type" value="Genomic_DNA"/>
</dbReference>
<gene>
    <name evidence="2" type="ORF">ASPZODRAFT_132825</name>
</gene>
<accession>A0A1L9SHV8</accession>
<name>A0A1L9SHV8_9EURO</name>
<keyword evidence="3" id="KW-1185">Reference proteome</keyword>
<dbReference type="InterPro" id="IPR051553">
    <property type="entry name" value="Ran_GTPase-activating"/>
</dbReference>